<dbReference type="KEGG" id="rgu:A4W93_03735"/>
<dbReference type="AlphaFoldDB" id="A0A1W6L4J6"/>
<dbReference type="Proteomes" id="UP000193427">
    <property type="component" value="Chromosome"/>
</dbReference>
<name>A0A1W6L4J6_9BURK</name>
<dbReference type="RefSeq" id="WP_085749339.1">
    <property type="nucleotide sequence ID" value="NZ_BSPR01000002.1"/>
</dbReference>
<sequence>MPQWWERLLGRPTIDRLAHLVAAALQARGSPALTFDAAQRELRTGETPPRIYYLGNVFSDYVRASRAQRPAVVARFVEAMAAAEEAMPSSYAAARPHLMPVVRGAGEDDLARLQARRSGATESEVATFHPAARPLFGELTVGLAYDTPHAIQRLSIDQLADWGVAFDDALRDALDNLRARPETPGWVQLAHGVWSGQWGDDYESSRILLPDLIHRLGVHEPVVLTPLRRMLLVTGARNDAGLAEMARVSLEALQEQPRWLSVTPMRLGDAGWEPFEPPAEIAPAFAELAAIERAERYATQKAALDDLHARDGVDVFAGSVILYRRPDGRPLAATTWTRGVTTWLPRTDVVVLVDDETTIAVAWADLHELAGPLMAPLDMQPERFEVTGFPDAAAWAALVARAMPVP</sequence>
<organism evidence="1 2">
    <name type="scientific">Piscinibacter gummiphilus</name>
    <dbReference type="NCBI Taxonomy" id="946333"/>
    <lineage>
        <taxon>Bacteria</taxon>
        <taxon>Pseudomonadati</taxon>
        <taxon>Pseudomonadota</taxon>
        <taxon>Betaproteobacteria</taxon>
        <taxon>Burkholderiales</taxon>
        <taxon>Sphaerotilaceae</taxon>
        <taxon>Piscinibacter</taxon>
    </lineage>
</organism>
<dbReference type="EMBL" id="CP015118">
    <property type="protein sequence ID" value="ARN19098.1"/>
    <property type="molecule type" value="Genomic_DNA"/>
</dbReference>
<evidence type="ECO:0000313" key="2">
    <source>
        <dbReference type="Proteomes" id="UP000193427"/>
    </source>
</evidence>
<protein>
    <submittedName>
        <fullName evidence="1">Uncharacterized protein</fullName>
    </submittedName>
</protein>
<keyword evidence="2" id="KW-1185">Reference proteome</keyword>
<reference evidence="1 2" key="1">
    <citation type="submission" date="2016-04" db="EMBL/GenBank/DDBJ databases">
        <title>Complete genome sequence of natural rubber-degrading, novel Gram-negative bacterium, Rhizobacter gummiphilus strain NS21.</title>
        <authorList>
            <person name="Tabata M."/>
            <person name="Kasai D."/>
            <person name="Fukuda M."/>
        </authorList>
    </citation>
    <scope>NUCLEOTIDE SEQUENCE [LARGE SCALE GENOMIC DNA]</scope>
    <source>
        <strain evidence="1 2">NS21</strain>
    </source>
</reference>
<evidence type="ECO:0000313" key="1">
    <source>
        <dbReference type="EMBL" id="ARN19098.1"/>
    </source>
</evidence>
<gene>
    <name evidence="1" type="ORF">A4W93_03735</name>
</gene>
<dbReference type="STRING" id="946333.A4W93_03735"/>
<accession>A0A1W6L4J6</accession>
<dbReference type="OrthoDB" id="6770354at2"/>
<proteinExistence type="predicted"/>